<proteinExistence type="predicted"/>
<dbReference type="OrthoDB" id="6147138at2"/>
<reference evidence="1 2" key="1">
    <citation type="journal article" date="2012" name="J. Bacteriol.">
        <title>Genome Sequence of Gallaecimonas xiamenensis Type Strain 3-C-1.</title>
        <authorList>
            <person name="Lai Q."/>
            <person name="Wang L."/>
            <person name="Wang W."/>
            <person name="Shao Z."/>
        </authorList>
    </citation>
    <scope>NUCLEOTIDE SEQUENCE [LARGE SCALE GENOMIC DNA]</scope>
    <source>
        <strain evidence="1 2">3-C-1</strain>
    </source>
</reference>
<dbReference type="Pfam" id="PF18906">
    <property type="entry name" value="Phage_tube_2"/>
    <property type="match status" value="1"/>
</dbReference>
<accession>K2JLC5</accession>
<name>K2JLC5_9GAMM</name>
<comment type="caution">
    <text evidence="1">The sequence shown here is derived from an EMBL/GenBank/DDBJ whole genome shotgun (WGS) entry which is preliminary data.</text>
</comment>
<protein>
    <submittedName>
        <fullName evidence="1">Uncharacterized protein</fullName>
    </submittedName>
</protein>
<organism evidence="1 2">
    <name type="scientific">Gallaecimonas xiamenensis 3-C-1</name>
    <dbReference type="NCBI Taxonomy" id="745411"/>
    <lineage>
        <taxon>Bacteria</taxon>
        <taxon>Pseudomonadati</taxon>
        <taxon>Pseudomonadota</taxon>
        <taxon>Gammaproteobacteria</taxon>
        <taxon>Enterobacterales</taxon>
        <taxon>Gallaecimonadaceae</taxon>
        <taxon>Gallaecimonas</taxon>
    </lineage>
</organism>
<dbReference type="AlphaFoldDB" id="K2JLC5"/>
<dbReference type="EMBL" id="AMRI01000009">
    <property type="protein sequence ID" value="EKE75187.1"/>
    <property type="molecule type" value="Genomic_DNA"/>
</dbReference>
<dbReference type="RefSeq" id="WP_008484059.1">
    <property type="nucleotide sequence ID" value="NZ_AMRI01000009.1"/>
</dbReference>
<dbReference type="STRING" id="745411.B3C1_07921"/>
<sequence length="303" mass="32099">MRKTRKKVLLFAAETAYGVDAIDAGETATALLGRNVTITPMAGDNTSLDYDDGTLGNSPEVATEIYGTVEVEVDWAGSGAAGTATKYAPLLQACLRGQNITADTSVAHAIDDTSEASLTLYFHYDGVLHALLGARGTFKLNATAKQFPTLTFTFTGLFVKPTVAAMPAADFAGWQKPLKVGVEYSACTLGGQAVKLISLDYDQANTVNHAEYVGFEEVQITDFAPTGKIVLEAASLGEFDPFTAAKDGTEMAFEFTHGVAGNQVSWASSRVQLGRPTYGDQDGTLTYELPLIPISNVDTLTNA</sequence>
<gene>
    <name evidence="1" type="ORF">B3C1_07921</name>
</gene>
<dbReference type="Proteomes" id="UP000006755">
    <property type="component" value="Unassembled WGS sequence"/>
</dbReference>
<keyword evidence="2" id="KW-1185">Reference proteome</keyword>
<dbReference type="eggNOG" id="ENOG502ZAKV">
    <property type="taxonomic scope" value="Bacteria"/>
</dbReference>
<evidence type="ECO:0000313" key="2">
    <source>
        <dbReference type="Proteomes" id="UP000006755"/>
    </source>
</evidence>
<dbReference type="InterPro" id="IPR044000">
    <property type="entry name" value="Phage_tube_2"/>
</dbReference>
<evidence type="ECO:0000313" key="1">
    <source>
        <dbReference type="EMBL" id="EKE75187.1"/>
    </source>
</evidence>